<dbReference type="Proteomes" id="UP001390339">
    <property type="component" value="Unassembled WGS sequence"/>
</dbReference>
<gene>
    <name evidence="3" type="ORF">PGQ11_007796</name>
</gene>
<evidence type="ECO:0008006" key="5">
    <source>
        <dbReference type="Google" id="ProtNLM"/>
    </source>
</evidence>
<feature type="chain" id="PRO_5046892676" description="RNase H type-1 domain-containing protein" evidence="2">
    <location>
        <begin position="32"/>
        <end position="615"/>
    </location>
</feature>
<feature type="compositionally biased region" description="Basic and acidic residues" evidence="1">
    <location>
        <begin position="30"/>
        <end position="40"/>
    </location>
</feature>
<feature type="region of interest" description="Disordered" evidence="1">
    <location>
        <begin position="26"/>
        <end position="149"/>
    </location>
</feature>
<sequence length="615" mass="67835">MVRQEDSASGLALTILILAIPSASLLSSTRSDKSEQWPESKKRHTSQEKVSAAELAALEAGTVGEKPPKGDQVPEEVKPPEKIKHPQIEKARKRKATLQQQDKQVESGIILKPGKPKGEPGMTGKPTTVTGMVGSKKGEATSENRHCSDIPNKEVRNTVVETAQGISEAKPTATSPSQQLLGPPGKEPPKDSKKPCASYMDLVEEDTKMKNQPYPRVEIEEDPEESKRYAEWAVRSVTGKRMFAFTDGGSCAQASSAAFIYTCLPEGQDEWQGHWHDESYGIIGDIRSQEAEMIALTKALEVVETEAKRQALDAESPLRAFVFTDSRDNLYFCQAILANGKVSTASRSPTKDDVSRAGKNDQPDAVYEIYGQARASLGERPFINTSQQTGRQTCYQHETARNSRGYDLIPFTGMEQRPKKVIAQRARNIGQELQKEMRIATQQQIDTMIAFQARLEAQTRAVEPTMGVLNRFVATKDSGIADLHPETVAVPTQRSPRGTKAPDDKPIDVTSIVRSQVPEHYTHDIAPEKQRCMSEGSGPMGKEKTEELTDKNITQTWLHRSRQAALVSLRISKSLRAWFRSQLVQSVNRMVAWAACPNPASPLEVDHLPGNCTGN</sequence>
<feature type="region of interest" description="Disordered" evidence="1">
    <location>
        <begin position="165"/>
        <end position="196"/>
    </location>
</feature>
<evidence type="ECO:0000256" key="1">
    <source>
        <dbReference type="SAM" id="MobiDB-lite"/>
    </source>
</evidence>
<feature type="signal peptide" evidence="2">
    <location>
        <begin position="1"/>
        <end position="31"/>
    </location>
</feature>
<proteinExistence type="predicted"/>
<keyword evidence="4" id="KW-1185">Reference proteome</keyword>
<feature type="compositionally biased region" description="Basic and acidic residues" evidence="1">
    <location>
        <begin position="75"/>
        <end position="90"/>
    </location>
</feature>
<organism evidence="3 4">
    <name type="scientific">Apiospora arundinis</name>
    <dbReference type="NCBI Taxonomy" id="335852"/>
    <lineage>
        <taxon>Eukaryota</taxon>
        <taxon>Fungi</taxon>
        <taxon>Dikarya</taxon>
        <taxon>Ascomycota</taxon>
        <taxon>Pezizomycotina</taxon>
        <taxon>Sordariomycetes</taxon>
        <taxon>Xylariomycetidae</taxon>
        <taxon>Amphisphaeriales</taxon>
        <taxon>Apiosporaceae</taxon>
        <taxon>Apiospora</taxon>
    </lineage>
</organism>
<evidence type="ECO:0000313" key="3">
    <source>
        <dbReference type="EMBL" id="KAK8869218.1"/>
    </source>
</evidence>
<dbReference type="EMBL" id="JAPCWZ010000004">
    <property type="protein sequence ID" value="KAK8869218.1"/>
    <property type="molecule type" value="Genomic_DNA"/>
</dbReference>
<evidence type="ECO:0000313" key="4">
    <source>
        <dbReference type="Proteomes" id="UP001390339"/>
    </source>
</evidence>
<comment type="caution">
    <text evidence="3">The sequence shown here is derived from an EMBL/GenBank/DDBJ whole genome shotgun (WGS) entry which is preliminary data.</text>
</comment>
<name>A0ABR2IWJ5_9PEZI</name>
<reference evidence="3 4" key="1">
    <citation type="journal article" date="2024" name="IMA Fungus">
        <title>Apiospora arundinis, a panoply of carbohydrate-active enzymes and secondary metabolites.</title>
        <authorList>
            <person name="Sorensen T."/>
            <person name="Petersen C."/>
            <person name="Muurmann A.T."/>
            <person name="Christiansen J.V."/>
            <person name="Brundto M.L."/>
            <person name="Overgaard C.K."/>
            <person name="Boysen A.T."/>
            <person name="Wollenberg R.D."/>
            <person name="Larsen T.O."/>
            <person name="Sorensen J.L."/>
            <person name="Nielsen K.L."/>
            <person name="Sondergaard T.E."/>
        </authorList>
    </citation>
    <scope>NUCLEOTIDE SEQUENCE [LARGE SCALE GENOMIC DNA]</scope>
    <source>
        <strain evidence="3 4">AAU 773</strain>
    </source>
</reference>
<feature type="compositionally biased region" description="Basic and acidic residues" evidence="1">
    <location>
        <begin position="136"/>
        <end position="149"/>
    </location>
</feature>
<protein>
    <recommendedName>
        <fullName evidence="5">RNase H type-1 domain-containing protein</fullName>
    </recommendedName>
</protein>
<keyword evidence="2" id="KW-0732">Signal</keyword>
<accession>A0ABR2IWJ5</accession>
<evidence type="ECO:0000256" key="2">
    <source>
        <dbReference type="SAM" id="SignalP"/>
    </source>
</evidence>